<accession>A0A317ETJ6</accession>
<keyword evidence="3" id="KW-0560">Oxidoreductase</keyword>
<evidence type="ECO:0000313" key="4">
    <source>
        <dbReference type="Proteomes" id="UP000245391"/>
    </source>
</evidence>
<sequence>MRAKQFLLMLISLIAMNITNATAQADSRKYRIARIAIYPEYLNEYKAALAEHAAVAVKVEARVVALQAVYDQANPTAVTVLEVYANEDAYQFHLKTPHFLKYKNGTLKMVKSLELIEVSPIAIEIKPELLKKSQK</sequence>
<feature type="domain" description="ABM" evidence="2">
    <location>
        <begin position="29"/>
        <end position="119"/>
    </location>
</feature>
<feature type="chain" id="PRO_5016341731" evidence="1">
    <location>
        <begin position="24"/>
        <end position="135"/>
    </location>
</feature>
<dbReference type="SUPFAM" id="SSF54909">
    <property type="entry name" value="Dimeric alpha+beta barrel"/>
    <property type="match status" value="1"/>
</dbReference>
<evidence type="ECO:0000259" key="2">
    <source>
        <dbReference type="PROSITE" id="PS51725"/>
    </source>
</evidence>
<proteinExistence type="predicted"/>
<reference evidence="4" key="1">
    <citation type="submission" date="2018-05" db="EMBL/GenBank/DDBJ databases">
        <title>Pedobacter paludis sp. nov., isolated from wetland soil.</title>
        <authorList>
            <person name="Zhang Y."/>
        </authorList>
    </citation>
    <scope>NUCLEOTIDE SEQUENCE [LARGE SCALE GENOMIC DNA]</scope>
    <source>
        <strain evidence="4">R-8</strain>
    </source>
</reference>
<dbReference type="Gene3D" id="3.30.70.100">
    <property type="match status" value="1"/>
</dbReference>
<dbReference type="GO" id="GO:0004497">
    <property type="term" value="F:monooxygenase activity"/>
    <property type="evidence" value="ECO:0007669"/>
    <property type="project" value="UniProtKB-KW"/>
</dbReference>
<dbReference type="RefSeq" id="WP_109932818.1">
    <property type="nucleotide sequence ID" value="NZ_QGNY01000011.1"/>
</dbReference>
<dbReference type="OrthoDB" id="9812754at2"/>
<comment type="caution">
    <text evidence="3">The sequence shown here is derived from an EMBL/GenBank/DDBJ whole genome shotgun (WGS) entry which is preliminary data.</text>
</comment>
<keyword evidence="4" id="KW-1185">Reference proteome</keyword>
<gene>
    <name evidence="3" type="ORF">DF947_21610</name>
</gene>
<name>A0A317ETJ6_9SPHI</name>
<keyword evidence="1" id="KW-0732">Signal</keyword>
<organism evidence="3 4">
    <name type="scientific">Pedobacter paludis</name>
    <dbReference type="NCBI Taxonomy" id="2203212"/>
    <lineage>
        <taxon>Bacteria</taxon>
        <taxon>Pseudomonadati</taxon>
        <taxon>Bacteroidota</taxon>
        <taxon>Sphingobacteriia</taxon>
        <taxon>Sphingobacteriales</taxon>
        <taxon>Sphingobacteriaceae</taxon>
        <taxon>Pedobacter</taxon>
    </lineage>
</organism>
<dbReference type="Proteomes" id="UP000245391">
    <property type="component" value="Unassembled WGS sequence"/>
</dbReference>
<evidence type="ECO:0000313" key="3">
    <source>
        <dbReference type="EMBL" id="PWS29765.1"/>
    </source>
</evidence>
<dbReference type="PROSITE" id="PS51725">
    <property type="entry name" value="ABM"/>
    <property type="match status" value="1"/>
</dbReference>
<feature type="signal peptide" evidence="1">
    <location>
        <begin position="1"/>
        <end position="23"/>
    </location>
</feature>
<dbReference type="EMBL" id="QGNY01000011">
    <property type="protein sequence ID" value="PWS29765.1"/>
    <property type="molecule type" value="Genomic_DNA"/>
</dbReference>
<evidence type="ECO:0000256" key="1">
    <source>
        <dbReference type="SAM" id="SignalP"/>
    </source>
</evidence>
<dbReference type="InterPro" id="IPR011008">
    <property type="entry name" value="Dimeric_a/b-barrel"/>
</dbReference>
<dbReference type="InterPro" id="IPR007138">
    <property type="entry name" value="ABM_dom"/>
</dbReference>
<dbReference type="Pfam" id="PF03992">
    <property type="entry name" value="ABM"/>
    <property type="match status" value="1"/>
</dbReference>
<keyword evidence="3" id="KW-0503">Monooxygenase</keyword>
<dbReference type="AlphaFoldDB" id="A0A317ETJ6"/>
<protein>
    <submittedName>
        <fullName evidence="3">Antibiotic biosynthesis monooxygenase</fullName>
    </submittedName>
</protein>